<evidence type="ECO:0000313" key="3">
    <source>
        <dbReference type="Proteomes" id="UP000316639"/>
    </source>
</evidence>
<dbReference type="Proteomes" id="UP000316639">
    <property type="component" value="Unassembled WGS sequence"/>
</dbReference>
<organism evidence="2 3">
    <name type="scientific">Lentzea tibetensis</name>
    <dbReference type="NCBI Taxonomy" id="2591470"/>
    <lineage>
        <taxon>Bacteria</taxon>
        <taxon>Bacillati</taxon>
        <taxon>Actinomycetota</taxon>
        <taxon>Actinomycetes</taxon>
        <taxon>Pseudonocardiales</taxon>
        <taxon>Pseudonocardiaceae</taxon>
        <taxon>Lentzea</taxon>
    </lineage>
</organism>
<name>A0A563EQT2_9PSEU</name>
<feature type="region of interest" description="Disordered" evidence="1">
    <location>
        <begin position="1"/>
        <end position="80"/>
    </location>
</feature>
<dbReference type="EMBL" id="VOBR01000014">
    <property type="protein sequence ID" value="TWP50031.1"/>
    <property type="molecule type" value="Genomic_DNA"/>
</dbReference>
<reference evidence="2 3" key="1">
    <citation type="submission" date="2019-07" db="EMBL/GenBank/DDBJ databases">
        <title>Lentzea xizangensis sp. nov., isolated from Qinghai-Tibetan Plateau Soils.</title>
        <authorList>
            <person name="Huang J."/>
        </authorList>
    </citation>
    <scope>NUCLEOTIDE SEQUENCE [LARGE SCALE GENOMIC DNA]</scope>
    <source>
        <strain evidence="2 3">FXJ1.1311</strain>
    </source>
</reference>
<gene>
    <name evidence="2" type="ORF">FKR81_22665</name>
</gene>
<keyword evidence="3" id="KW-1185">Reference proteome</keyword>
<protein>
    <submittedName>
        <fullName evidence="2">Uncharacterized protein</fullName>
    </submittedName>
</protein>
<proteinExistence type="predicted"/>
<sequence>MPRRGVPRDTGAGDGVDRAGMAGAGRGAGAADVADRRAGPGVRVRDRVPRERRGPEALRGPGDRAGHAGGDRVRRGRARG</sequence>
<accession>A0A563EQT2</accession>
<comment type="caution">
    <text evidence="2">The sequence shown here is derived from an EMBL/GenBank/DDBJ whole genome shotgun (WGS) entry which is preliminary data.</text>
</comment>
<feature type="compositionally biased region" description="Basic and acidic residues" evidence="1">
    <location>
        <begin position="33"/>
        <end position="73"/>
    </location>
</feature>
<evidence type="ECO:0000256" key="1">
    <source>
        <dbReference type="SAM" id="MobiDB-lite"/>
    </source>
</evidence>
<evidence type="ECO:0000313" key="2">
    <source>
        <dbReference type="EMBL" id="TWP50031.1"/>
    </source>
</evidence>
<dbReference type="AlphaFoldDB" id="A0A563EQT2"/>